<dbReference type="EMBL" id="GGFJ01012731">
    <property type="protein sequence ID" value="MBW61872.1"/>
    <property type="molecule type" value="Transcribed_RNA"/>
</dbReference>
<protein>
    <submittedName>
        <fullName evidence="1">Putative secreted protein</fullName>
    </submittedName>
</protein>
<dbReference type="AlphaFoldDB" id="A0A2M4C959"/>
<proteinExistence type="predicted"/>
<reference evidence="1" key="1">
    <citation type="submission" date="2018-01" db="EMBL/GenBank/DDBJ databases">
        <title>An insight into the sialome of Amazonian anophelines.</title>
        <authorList>
            <person name="Ribeiro J.M."/>
            <person name="Scarpassa V."/>
            <person name="Calvo E."/>
        </authorList>
    </citation>
    <scope>NUCLEOTIDE SEQUENCE</scope>
    <source>
        <tissue evidence="1">Salivary glands</tissue>
    </source>
</reference>
<evidence type="ECO:0000313" key="1">
    <source>
        <dbReference type="EMBL" id="MBW61872.1"/>
    </source>
</evidence>
<accession>A0A2M4C959</accession>
<sequence>MLRCFMLYKSLVRALDIQKHILLTFLSLSLSLVHAACLSAKQWQRWSTSSARLHLNAFLNVDAAAAAAAAVANQHNQLSMVQTRCCFPSLSLAYHM</sequence>
<organism evidence="1">
    <name type="scientific">Anopheles marajoara</name>
    <dbReference type="NCBI Taxonomy" id="58244"/>
    <lineage>
        <taxon>Eukaryota</taxon>
        <taxon>Metazoa</taxon>
        <taxon>Ecdysozoa</taxon>
        <taxon>Arthropoda</taxon>
        <taxon>Hexapoda</taxon>
        <taxon>Insecta</taxon>
        <taxon>Pterygota</taxon>
        <taxon>Neoptera</taxon>
        <taxon>Endopterygota</taxon>
        <taxon>Diptera</taxon>
        <taxon>Nematocera</taxon>
        <taxon>Culicoidea</taxon>
        <taxon>Culicidae</taxon>
        <taxon>Anophelinae</taxon>
        <taxon>Anopheles</taxon>
    </lineage>
</organism>
<name>A0A2M4C959_9DIPT</name>